<gene>
    <name evidence="1" type="ORF">RDB_LOCUS105954</name>
</gene>
<dbReference type="SUPFAM" id="SSF50494">
    <property type="entry name" value="Trypsin-like serine proteases"/>
    <property type="match status" value="1"/>
</dbReference>
<dbReference type="AlphaFoldDB" id="A0A8H3HZY1"/>
<evidence type="ECO:0000313" key="1">
    <source>
        <dbReference type="EMBL" id="CAE7170721.1"/>
    </source>
</evidence>
<dbReference type="OrthoDB" id="16747at2759"/>
<dbReference type="EMBL" id="CAJNJQ010002262">
    <property type="protein sequence ID" value="CAE7170721.1"/>
    <property type="molecule type" value="Genomic_DNA"/>
</dbReference>
<accession>A0A8H3HZY1</accession>
<protein>
    <submittedName>
        <fullName evidence="1">Uncharacterized protein</fullName>
    </submittedName>
</protein>
<name>A0A8H3HZY1_9AGAM</name>
<comment type="caution">
    <text evidence="1">The sequence shown here is derived from an EMBL/GenBank/DDBJ whole genome shotgun (WGS) entry which is preliminary data.</text>
</comment>
<organism evidence="1 2">
    <name type="scientific">Rhizoctonia solani</name>
    <dbReference type="NCBI Taxonomy" id="456999"/>
    <lineage>
        <taxon>Eukaryota</taxon>
        <taxon>Fungi</taxon>
        <taxon>Dikarya</taxon>
        <taxon>Basidiomycota</taxon>
        <taxon>Agaricomycotina</taxon>
        <taxon>Agaricomycetes</taxon>
        <taxon>Cantharellales</taxon>
        <taxon>Ceratobasidiaceae</taxon>
        <taxon>Rhizoctonia</taxon>
    </lineage>
</organism>
<proteinExistence type="predicted"/>
<sequence length="639" mass="71467">MSDDTKIISLSDEDLTSLNFLGPDSVQGVRDLITAIKKFPQYFGWLTVFHVGCLNTQLKYPPSPPPSPSLVGTENTLISQLSESSVGGDENMSPFERIYFYNGIADDPPHLFQRSDLIQRPFPIHEDRPTERHSAIPVKAAHTANHPILKNALWKGSVAPEIIALCNEASRDIHISTMLPVRFSTLDEDCKDLFDDHIVLWISVHPGSTKKTSCRDANAAILDTFAKYDIHDVAVHWIEGAMESLAGPPDMMPVTRDTNPTHWIRRALTAVLGVPLATQNMADTDSQGSLGLYFHRGKDQQGKKSKDVLAFTNKHVVSKKTNEDYKHSGCQGERKQYIRNCGHRRFERLLNEARALLAEKLCDARLFAEQLAELVANPPEEEDTDYNRDLKDKEQQLEKAESDVGILDGFFKLLKSTWSDPLDRIIGWVDWAPKIANDADPRRYTRDIGVMTLERDKFVKNFKGNVVYLAGKFTRAEINSCFYPNAAKSPVFQYPKDHLFRLSGVVDAAALSNPYFVDENSNPCFSVAKEGQATDLTFGRQSELEAYTCRDLEGSSWEVAVLNWGGNKHGNFSARGDSGSAIFNAEGKLVALLHSGMPRGRSNHVTFGTPGHYVMELILKEYPDADFARLKFEDEATTA</sequence>
<evidence type="ECO:0000313" key="2">
    <source>
        <dbReference type="Proteomes" id="UP000663827"/>
    </source>
</evidence>
<reference evidence="1" key="1">
    <citation type="submission" date="2021-01" db="EMBL/GenBank/DDBJ databases">
        <authorList>
            <person name="Kaushik A."/>
        </authorList>
    </citation>
    <scope>NUCLEOTIDE SEQUENCE</scope>
    <source>
        <strain evidence="1">AG5</strain>
    </source>
</reference>
<dbReference type="Proteomes" id="UP000663827">
    <property type="component" value="Unassembled WGS sequence"/>
</dbReference>
<dbReference type="InterPro" id="IPR009003">
    <property type="entry name" value="Peptidase_S1_PA"/>
</dbReference>